<proteinExistence type="predicted"/>
<dbReference type="EMBL" id="JBJURJ010000005">
    <property type="protein sequence ID" value="MFM9328360.1"/>
    <property type="molecule type" value="Genomic_DNA"/>
</dbReference>
<protein>
    <submittedName>
        <fullName evidence="1">Extracellular solute-binding protein</fullName>
    </submittedName>
</protein>
<accession>A0ACC7NWD0</accession>
<reference evidence="1" key="1">
    <citation type="submission" date="2024-12" db="EMBL/GenBank/DDBJ databases">
        <authorList>
            <person name="Wu N."/>
        </authorList>
    </citation>
    <scope>NUCLEOTIDE SEQUENCE</scope>
    <source>
        <strain evidence="1">P15</strain>
    </source>
</reference>
<evidence type="ECO:0000313" key="2">
    <source>
        <dbReference type="Proteomes" id="UP001631969"/>
    </source>
</evidence>
<evidence type="ECO:0000313" key="1">
    <source>
        <dbReference type="EMBL" id="MFM9328360.1"/>
    </source>
</evidence>
<name>A0ACC7NWD0_9BACL</name>
<dbReference type="Proteomes" id="UP001631969">
    <property type="component" value="Unassembled WGS sequence"/>
</dbReference>
<comment type="caution">
    <text evidence="1">The sequence shown here is derived from an EMBL/GenBank/DDBJ whole genome shotgun (WGS) entry which is preliminary data.</text>
</comment>
<gene>
    <name evidence="1" type="ORF">ACI1P1_08690</name>
</gene>
<organism evidence="1 2">
    <name type="scientific">Paenibacillus mesotrionivorans</name>
    <dbReference type="NCBI Taxonomy" id="3160968"/>
    <lineage>
        <taxon>Bacteria</taxon>
        <taxon>Bacillati</taxon>
        <taxon>Bacillota</taxon>
        <taxon>Bacilli</taxon>
        <taxon>Bacillales</taxon>
        <taxon>Paenibacillaceae</taxon>
        <taxon>Paenibacillus</taxon>
    </lineage>
</organism>
<keyword evidence="2" id="KW-1185">Reference proteome</keyword>
<sequence length="561" mass="62867">MQKKGWAYIGLAGVISASMLAGCSGTNNQASSETSKPAGETPKASTGTAVKRGKITATIYERGNVPNGMGTIEDNMWSKWMNEKGPNDVKYTAVPRWESAQKLNVLFASGSAPDLIFEFGTGIRNSLFAQKQLMPLDDLIEKNSTVYKGLMQKYPQLKKAGIKSDGKLYEVGRINEVYPLSSVFIRQDWLDKLGLQMPKTTEEMVAVAKAFTEKDPDGNGKNDTYGIAGIQSGGMGGPIRYMFNANWVNVNEKKELQFGLENMKLQAQFKRDLYEAGVMDKDFLTDKDGSKAAQDFLNGKVGIMSWMTNDYAAFAAKELATFMKNVPNGKLSILPLPKSPVGRFTVVWNNPVQMTAVVNARAKDPEAIIRQIDFLAKPETGNVFRYGIEGTHYKLDADGRPTILDNDKYKNEVSWNSDFNMIYSRLESGKYGYTETFLSESIPEQKEALRLFKEARNVYMEKIPVGEGITHSEHMPELPKDLQTKMANLTKPIDDLFIKAIIGGKSYTVDQAYAEAKALWEKQGGKDIEAWYLDWWGKEKNNILVWDDFYKIYESQRAAFK</sequence>